<dbReference type="GeneID" id="29991747"/>
<sequence>MYIIIYMYNVVKGGIDISKKLTKIDIENLALARNHLLITSNFEEVYKSVKSALTFQCLTCQSTFECTVHSYKNAKKTGCPKCKKVKISETHKGKMVSKKTRTLISEKASRRPGSLKNKFGEDHPKFQGGYGRDKKTRSTLDYCWMNGIKKLYNRTCILTGVKQKLECHHLDSWDHAIDKRHDLKNGVLITYEVHDAFHKTYGYGKNTEAQFSEFCKNRYNVDSSLRLKLNKKSLMKGSKNFVKSIYTKISLW</sequence>
<keyword evidence="1" id="KW-0934">Plastid</keyword>
<dbReference type="RefSeq" id="YP_009310762.1">
    <property type="nucleotide sequence ID" value="NC_031510.1"/>
</dbReference>
<keyword evidence="1" id="KW-0540">Nuclease</keyword>
<accession>A0A1D8GXB4</accession>
<dbReference type="GO" id="GO:0004519">
    <property type="term" value="F:endonuclease activity"/>
    <property type="evidence" value="ECO:0007669"/>
    <property type="project" value="UniProtKB-KW"/>
</dbReference>
<gene>
    <name evidence="1" type="primary">orf252</name>
</gene>
<protein>
    <submittedName>
        <fullName evidence="1">Putative HNH homing endonuclease</fullName>
    </submittedName>
</protein>
<dbReference type="EMBL" id="KX507373">
    <property type="protein sequence ID" value="AOT84357.1"/>
    <property type="molecule type" value="Genomic_DNA"/>
</dbReference>
<evidence type="ECO:0000313" key="1">
    <source>
        <dbReference type="EMBL" id="AOT84356.1"/>
    </source>
</evidence>
<name>A0A1D8GXB4_9CHLO</name>
<keyword evidence="1" id="KW-0255">Endonuclease</keyword>
<dbReference type="RefSeq" id="YP_009310799.1">
    <property type="nucleotide sequence ID" value="NC_031510.1"/>
</dbReference>
<dbReference type="GeneID" id="29991684"/>
<organism evidence="1">
    <name type="scientific">Oedocladium carolinianum</name>
    <dbReference type="NCBI Taxonomy" id="55992"/>
    <lineage>
        <taxon>Eukaryota</taxon>
        <taxon>Viridiplantae</taxon>
        <taxon>Chlorophyta</taxon>
        <taxon>core chlorophytes</taxon>
        <taxon>Chlorophyceae</taxon>
        <taxon>OCC clade</taxon>
        <taxon>Oedogoniales</taxon>
        <taxon>Oedogoniaceae</taxon>
        <taxon>Oedocladium</taxon>
    </lineage>
</organism>
<reference evidence="1" key="1">
    <citation type="submission" date="2016-07" db="EMBL/GenBank/DDBJ databases">
        <title>Proliferation of group II introns in the chloroplast genome of the green alga Oedocladium carolinianum (Chlorophyceae).</title>
        <authorList>
            <person name="Brouard J.-S."/>
            <person name="Turmel M."/>
            <person name="Otis C."/>
            <person name="Lemieux C."/>
        </authorList>
    </citation>
    <scope>NUCLEOTIDE SEQUENCE</scope>
</reference>
<dbReference type="EMBL" id="KX507373">
    <property type="protein sequence ID" value="AOT84356.1"/>
    <property type="molecule type" value="Genomic_DNA"/>
</dbReference>
<keyword evidence="1" id="KW-0378">Hydrolase</keyword>
<geneLocation type="chloroplast" evidence="1"/>
<dbReference type="AlphaFoldDB" id="A0A1D8GXB4"/>
<keyword evidence="1" id="KW-0150">Chloroplast</keyword>
<proteinExistence type="predicted"/>